<comment type="caution">
    <text evidence="1">The sequence shown here is derived from an EMBL/GenBank/DDBJ whole genome shotgun (WGS) entry which is preliminary data.</text>
</comment>
<dbReference type="STRING" id="1798564.A3H55_00815"/>
<evidence type="ECO:0000313" key="2">
    <source>
        <dbReference type="Proteomes" id="UP000177998"/>
    </source>
</evidence>
<sequence>MSKTSRKITKEELVEKVGVENLALVLDNVYCAECGPTAMVEYEDDIVVEPSGDTILHGKCKKCGHKVARLLETGEMK</sequence>
<accession>A0A1F6FWX7</accession>
<name>A0A1F6FWX7_9BACT</name>
<proteinExistence type="predicted"/>
<organism evidence="1 2">
    <name type="scientific">Candidatus Kuenenbacteria bacterium RIFCSPLOWO2_02_FULL_42_16</name>
    <dbReference type="NCBI Taxonomy" id="1798564"/>
    <lineage>
        <taxon>Bacteria</taxon>
        <taxon>Candidatus Kueneniibacteriota</taxon>
    </lineage>
</organism>
<evidence type="ECO:0000313" key="1">
    <source>
        <dbReference type="EMBL" id="OGG90353.1"/>
    </source>
</evidence>
<reference evidence="1 2" key="1">
    <citation type="journal article" date="2016" name="Nat. Commun.">
        <title>Thousands of microbial genomes shed light on interconnected biogeochemical processes in an aquifer system.</title>
        <authorList>
            <person name="Anantharaman K."/>
            <person name="Brown C.T."/>
            <person name="Hug L.A."/>
            <person name="Sharon I."/>
            <person name="Castelle C.J."/>
            <person name="Probst A.J."/>
            <person name="Thomas B.C."/>
            <person name="Singh A."/>
            <person name="Wilkins M.J."/>
            <person name="Karaoz U."/>
            <person name="Brodie E.L."/>
            <person name="Williams K.H."/>
            <person name="Hubbard S.S."/>
            <person name="Banfield J.F."/>
        </authorList>
    </citation>
    <scope>NUCLEOTIDE SEQUENCE [LARGE SCALE GENOMIC DNA]</scope>
</reference>
<protein>
    <submittedName>
        <fullName evidence="1">Uncharacterized protein</fullName>
    </submittedName>
</protein>
<dbReference type="AlphaFoldDB" id="A0A1F6FWX7"/>
<gene>
    <name evidence="1" type="ORF">A3H55_00815</name>
</gene>
<dbReference type="Proteomes" id="UP000177998">
    <property type="component" value="Unassembled WGS sequence"/>
</dbReference>
<dbReference type="EMBL" id="MFMZ01000050">
    <property type="protein sequence ID" value="OGG90353.1"/>
    <property type="molecule type" value="Genomic_DNA"/>
</dbReference>